<evidence type="ECO:0000313" key="7">
    <source>
        <dbReference type="EMBL" id="CAH3159916.1"/>
    </source>
</evidence>
<keyword evidence="2 6" id="KW-0812">Transmembrane</keyword>
<evidence type="ECO:0000256" key="2">
    <source>
        <dbReference type="ARBA" id="ARBA00022692"/>
    </source>
</evidence>
<comment type="similarity">
    <text evidence="5">Belongs to the TMEM179 family.</text>
</comment>
<evidence type="ECO:0000256" key="5">
    <source>
        <dbReference type="ARBA" id="ARBA00093776"/>
    </source>
</evidence>
<comment type="caution">
    <text evidence="7">The sequence shown here is derived from an EMBL/GenBank/DDBJ whole genome shotgun (WGS) entry which is preliminary data.</text>
</comment>
<name>A0AAU9XVH4_9CNID</name>
<feature type="transmembrane region" description="Helical" evidence="6">
    <location>
        <begin position="72"/>
        <end position="93"/>
    </location>
</feature>
<comment type="subcellular location">
    <subcellularLocation>
        <location evidence="1">Membrane</location>
        <topology evidence="1">Multi-pass membrane protein</topology>
    </subcellularLocation>
</comment>
<evidence type="ECO:0000313" key="8">
    <source>
        <dbReference type="Proteomes" id="UP001159428"/>
    </source>
</evidence>
<accession>A0AAU9XVH4</accession>
<keyword evidence="3 6" id="KW-1133">Transmembrane helix</keyword>
<reference evidence="7 8" key="1">
    <citation type="submission" date="2022-05" db="EMBL/GenBank/DDBJ databases">
        <authorList>
            <consortium name="Genoscope - CEA"/>
            <person name="William W."/>
        </authorList>
    </citation>
    <scope>NUCLEOTIDE SEQUENCE [LARGE SCALE GENOMIC DNA]</scope>
</reference>
<dbReference type="EMBL" id="CALNXJ010000073">
    <property type="protein sequence ID" value="CAH3159916.1"/>
    <property type="molecule type" value="Genomic_DNA"/>
</dbReference>
<evidence type="ECO:0000256" key="6">
    <source>
        <dbReference type="SAM" id="Phobius"/>
    </source>
</evidence>
<dbReference type="Proteomes" id="UP001159428">
    <property type="component" value="Unassembled WGS sequence"/>
</dbReference>
<sequence length="206" mass="23190">MSWSAIKRKIVCLPQKFYASEILLLVISIILEITSSSFLYTTKKNCGGQCVLFAKLFERARILQGSSPSWCYLPMVFNLAATTTSVFVLKLIIKGRRSRSSNLRVLGLGSLSAFLVLLSSWIISSGFREFCKSFVINKCIHAHIKAMDWKNFTPKYTDGGDLYFILQLAEASGWSACLLLCVFCVTHARKLFAGLHTTKNLNFYDE</sequence>
<keyword evidence="4 6" id="KW-0472">Membrane</keyword>
<organism evidence="7 8">
    <name type="scientific">Pocillopora meandrina</name>
    <dbReference type="NCBI Taxonomy" id="46732"/>
    <lineage>
        <taxon>Eukaryota</taxon>
        <taxon>Metazoa</taxon>
        <taxon>Cnidaria</taxon>
        <taxon>Anthozoa</taxon>
        <taxon>Hexacorallia</taxon>
        <taxon>Scleractinia</taxon>
        <taxon>Astrocoeniina</taxon>
        <taxon>Pocilloporidae</taxon>
        <taxon>Pocillopora</taxon>
    </lineage>
</organism>
<gene>
    <name evidence="7" type="ORF">PMEA_00032185</name>
</gene>
<proteinExistence type="inferred from homology"/>
<keyword evidence="8" id="KW-1185">Reference proteome</keyword>
<evidence type="ECO:0000256" key="1">
    <source>
        <dbReference type="ARBA" id="ARBA00004141"/>
    </source>
</evidence>
<dbReference type="AlphaFoldDB" id="A0AAU9XVH4"/>
<evidence type="ECO:0000256" key="3">
    <source>
        <dbReference type="ARBA" id="ARBA00022989"/>
    </source>
</evidence>
<evidence type="ECO:0000256" key="4">
    <source>
        <dbReference type="ARBA" id="ARBA00023136"/>
    </source>
</evidence>
<dbReference type="Pfam" id="PF26158">
    <property type="entry name" value="Claudin_TMEM179-179B"/>
    <property type="match status" value="1"/>
</dbReference>
<feature type="transmembrane region" description="Helical" evidence="6">
    <location>
        <begin position="105"/>
        <end position="123"/>
    </location>
</feature>
<protein>
    <submittedName>
        <fullName evidence="7">Uncharacterized protein</fullName>
    </submittedName>
</protein>
<feature type="transmembrane region" description="Helical" evidence="6">
    <location>
        <begin position="162"/>
        <end position="185"/>
    </location>
</feature>
<feature type="transmembrane region" description="Helical" evidence="6">
    <location>
        <begin position="21"/>
        <end position="40"/>
    </location>
</feature>
<dbReference type="InterPro" id="IPR059010">
    <property type="entry name" value="TMEM179-179B"/>
</dbReference>